<evidence type="ECO:0000256" key="5">
    <source>
        <dbReference type="ARBA" id="ARBA00023163"/>
    </source>
</evidence>
<dbReference type="GO" id="GO:0003677">
    <property type="term" value="F:DNA binding"/>
    <property type="evidence" value="ECO:0007669"/>
    <property type="project" value="UniProtKB-KW"/>
</dbReference>
<dbReference type="AlphaFoldDB" id="A0A1H6WKR3"/>
<dbReference type="EMBL" id="FNZI01000002">
    <property type="protein sequence ID" value="SEJ12955.1"/>
    <property type="molecule type" value="Genomic_DNA"/>
</dbReference>
<dbReference type="Gene3D" id="1.10.10.10">
    <property type="entry name" value="Winged helix-like DNA-binding domain superfamily/Winged helix DNA-binding domain"/>
    <property type="match status" value="1"/>
</dbReference>
<dbReference type="InterPro" id="IPR013325">
    <property type="entry name" value="RNA_pol_sigma_r2"/>
</dbReference>
<keyword evidence="3" id="KW-0731">Sigma factor</keyword>
<dbReference type="InterPro" id="IPR036388">
    <property type="entry name" value="WH-like_DNA-bd_sf"/>
</dbReference>
<name>A0A1H6WKR3_9MICO</name>
<evidence type="ECO:0000313" key="8">
    <source>
        <dbReference type="EMBL" id="SEJ12955.1"/>
    </source>
</evidence>
<keyword evidence="5" id="KW-0804">Transcription</keyword>
<comment type="similarity">
    <text evidence="1">Belongs to the sigma-70 factor family. ECF subfamily.</text>
</comment>
<reference evidence="9" key="1">
    <citation type="submission" date="2016-10" db="EMBL/GenBank/DDBJ databases">
        <authorList>
            <person name="Varghese N."/>
        </authorList>
    </citation>
    <scope>NUCLEOTIDE SEQUENCE [LARGE SCALE GENOMIC DNA]</scope>
    <source>
        <strain evidence="9">DSM 24868</strain>
    </source>
</reference>
<sequence>MRIAVGTAMAAETAVRADRPEDRELDRDFAAGAEGSLERLYASAAPLVHTLALRSLGDAAEAEDVTQQTFVAAWRGRDGYRPERGSARGWVVGIARRRIADALDARARERRRLEAVADQPVARDPDPLATEAERIMVRGEVESLGPPRSTIVALAFFEGHTHEQIADRLSMPLGTVKSHLRRSLLALRHGLEAADASL</sequence>
<dbReference type="InterPro" id="IPR007627">
    <property type="entry name" value="RNA_pol_sigma70_r2"/>
</dbReference>
<gene>
    <name evidence="8" type="ORF">SAMN05421637_0880</name>
</gene>
<evidence type="ECO:0000256" key="4">
    <source>
        <dbReference type="ARBA" id="ARBA00023125"/>
    </source>
</evidence>
<accession>A0A1H6WKR3</accession>
<evidence type="ECO:0000259" key="7">
    <source>
        <dbReference type="Pfam" id="PF04545"/>
    </source>
</evidence>
<dbReference type="InterPro" id="IPR039425">
    <property type="entry name" value="RNA_pol_sigma-70-like"/>
</dbReference>
<evidence type="ECO:0000256" key="1">
    <source>
        <dbReference type="ARBA" id="ARBA00010641"/>
    </source>
</evidence>
<dbReference type="Pfam" id="PF04545">
    <property type="entry name" value="Sigma70_r4"/>
    <property type="match status" value="1"/>
</dbReference>
<feature type="domain" description="RNA polymerase sigma-70 region 4" evidence="7">
    <location>
        <begin position="144"/>
        <end position="189"/>
    </location>
</feature>
<evidence type="ECO:0000256" key="3">
    <source>
        <dbReference type="ARBA" id="ARBA00023082"/>
    </source>
</evidence>
<dbReference type="SUPFAM" id="SSF88659">
    <property type="entry name" value="Sigma3 and sigma4 domains of RNA polymerase sigma factors"/>
    <property type="match status" value="1"/>
</dbReference>
<dbReference type="RefSeq" id="WP_236623340.1">
    <property type="nucleotide sequence ID" value="NZ_BBLU01000003.1"/>
</dbReference>
<dbReference type="GO" id="GO:0006352">
    <property type="term" value="P:DNA-templated transcription initiation"/>
    <property type="evidence" value="ECO:0007669"/>
    <property type="project" value="InterPro"/>
</dbReference>
<dbReference type="STRING" id="1043493.SAMN05421637_0880"/>
<dbReference type="PANTHER" id="PTHR43133:SF62">
    <property type="entry name" value="RNA POLYMERASE SIGMA FACTOR SIGZ"/>
    <property type="match status" value="1"/>
</dbReference>
<keyword evidence="9" id="KW-1185">Reference proteome</keyword>
<dbReference type="InterPro" id="IPR007630">
    <property type="entry name" value="RNA_pol_sigma70_r4"/>
</dbReference>
<protein>
    <submittedName>
        <fullName evidence="8">RNA polymerase sigma-70 factor, ECF subfamily</fullName>
    </submittedName>
</protein>
<dbReference type="InterPro" id="IPR014284">
    <property type="entry name" value="RNA_pol_sigma-70_dom"/>
</dbReference>
<evidence type="ECO:0000313" key="9">
    <source>
        <dbReference type="Proteomes" id="UP000183315"/>
    </source>
</evidence>
<dbReference type="SUPFAM" id="SSF88946">
    <property type="entry name" value="Sigma2 domain of RNA polymerase sigma factors"/>
    <property type="match status" value="1"/>
</dbReference>
<keyword evidence="2" id="KW-0805">Transcription regulation</keyword>
<dbReference type="InterPro" id="IPR013324">
    <property type="entry name" value="RNA_pol_sigma_r3/r4-like"/>
</dbReference>
<dbReference type="Pfam" id="PF04542">
    <property type="entry name" value="Sigma70_r2"/>
    <property type="match status" value="1"/>
</dbReference>
<keyword evidence="4" id="KW-0238">DNA-binding</keyword>
<dbReference type="Gene3D" id="1.10.1740.10">
    <property type="match status" value="1"/>
</dbReference>
<dbReference type="eggNOG" id="COG1595">
    <property type="taxonomic scope" value="Bacteria"/>
</dbReference>
<dbReference type="GO" id="GO:0016987">
    <property type="term" value="F:sigma factor activity"/>
    <property type="evidence" value="ECO:0007669"/>
    <property type="project" value="UniProtKB-KW"/>
</dbReference>
<organism evidence="8 9">
    <name type="scientific">Demequina mangrovi</name>
    <dbReference type="NCBI Taxonomy" id="1043493"/>
    <lineage>
        <taxon>Bacteria</taxon>
        <taxon>Bacillati</taxon>
        <taxon>Actinomycetota</taxon>
        <taxon>Actinomycetes</taxon>
        <taxon>Micrococcales</taxon>
        <taxon>Demequinaceae</taxon>
        <taxon>Demequina</taxon>
    </lineage>
</organism>
<evidence type="ECO:0000256" key="2">
    <source>
        <dbReference type="ARBA" id="ARBA00023015"/>
    </source>
</evidence>
<proteinExistence type="inferred from homology"/>
<evidence type="ECO:0000259" key="6">
    <source>
        <dbReference type="Pfam" id="PF04542"/>
    </source>
</evidence>
<feature type="domain" description="RNA polymerase sigma-70 region 2" evidence="6">
    <location>
        <begin position="40"/>
        <end position="108"/>
    </location>
</feature>
<dbReference type="Proteomes" id="UP000183315">
    <property type="component" value="Unassembled WGS sequence"/>
</dbReference>
<dbReference type="PANTHER" id="PTHR43133">
    <property type="entry name" value="RNA POLYMERASE ECF-TYPE SIGMA FACTO"/>
    <property type="match status" value="1"/>
</dbReference>
<dbReference type="NCBIfam" id="TIGR02937">
    <property type="entry name" value="sigma70-ECF"/>
    <property type="match status" value="1"/>
</dbReference>